<sequence>MEKGAMKRRGEIQREGNERETLHSVAPSRVENAALCWGSLCIREEVPGLKEKKALVRLRWRRIRGRKGLFTRPSATKAQRDRLFLADSSRLPRRTTRRKWRCRKIPPVDESFFSDIPNFCLRLAFLAIFCFASAPL</sequence>
<organism evidence="2 3">
    <name type="scientific">Melipona quadrifasciata</name>
    <dbReference type="NCBI Taxonomy" id="166423"/>
    <lineage>
        <taxon>Eukaryota</taxon>
        <taxon>Metazoa</taxon>
        <taxon>Ecdysozoa</taxon>
        <taxon>Arthropoda</taxon>
        <taxon>Hexapoda</taxon>
        <taxon>Insecta</taxon>
        <taxon>Pterygota</taxon>
        <taxon>Neoptera</taxon>
        <taxon>Endopterygota</taxon>
        <taxon>Hymenoptera</taxon>
        <taxon>Apocrita</taxon>
        <taxon>Aculeata</taxon>
        <taxon>Apoidea</taxon>
        <taxon>Anthophila</taxon>
        <taxon>Apidae</taxon>
        <taxon>Melipona</taxon>
    </lineage>
</organism>
<evidence type="ECO:0000313" key="3">
    <source>
        <dbReference type="Proteomes" id="UP000053105"/>
    </source>
</evidence>
<evidence type="ECO:0000313" key="2">
    <source>
        <dbReference type="EMBL" id="KOX68143.1"/>
    </source>
</evidence>
<dbReference type="AlphaFoldDB" id="A0A0M8ZRH1"/>
<feature type="compositionally biased region" description="Basic and acidic residues" evidence="1">
    <location>
        <begin position="1"/>
        <end position="22"/>
    </location>
</feature>
<feature type="region of interest" description="Disordered" evidence="1">
    <location>
        <begin position="1"/>
        <end position="23"/>
    </location>
</feature>
<keyword evidence="3" id="KW-1185">Reference proteome</keyword>
<dbReference type="EMBL" id="KQ435949">
    <property type="protein sequence ID" value="KOX68143.1"/>
    <property type="molecule type" value="Genomic_DNA"/>
</dbReference>
<accession>A0A0M8ZRH1</accession>
<gene>
    <name evidence="2" type="ORF">WN51_07116</name>
</gene>
<proteinExistence type="predicted"/>
<protein>
    <submittedName>
        <fullName evidence="2">Uncharacterized protein</fullName>
    </submittedName>
</protein>
<evidence type="ECO:0000256" key="1">
    <source>
        <dbReference type="SAM" id="MobiDB-lite"/>
    </source>
</evidence>
<name>A0A0M8ZRH1_9HYME</name>
<reference evidence="2 3" key="1">
    <citation type="submission" date="2015-07" db="EMBL/GenBank/DDBJ databases">
        <title>The genome of Melipona quadrifasciata.</title>
        <authorList>
            <person name="Pan H."/>
            <person name="Kapheim K."/>
        </authorList>
    </citation>
    <scope>NUCLEOTIDE SEQUENCE [LARGE SCALE GENOMIC DNA]</scope>
    <source>
        <strain evidence="2">0111107301</strain>
        <tissue evidence="2">Whole body</tissue>
    </source>
</reference>
<dbReference type="Proteomes" id="UP000053105">
    <property type="component" value="Unassembled WGS sequence"/>
</dbReference>